<protein>
    <recommendedName>
        <fullName evidence="1">HTH LytTR-type domain-containing protein</fullName>
    </recommendedName>
</protein>
<dbReference type="PANTHER" id="PTHR37299">
    <property type="entry name" value="TRANSCRIPTIONAL REGULATOR-RELATED"/>
    <property type="match status" value="1"/>
</dbReference>
<dbReference type="InterPro" id="IPR007492">
    <property type="entry name" value="LytTR_DNA-bd_dom"/>
</dbReference>
<dbReference type="PANTHER" id="PTHR37299:SF1">
    <property type="entry name" value="STAGE 0 SPORULATION PROTEIN A HOMOLOG"/>
    <property type="match status" value="1"/>
</dbReference>
<keyword evidence="3" id="KW-1185">Reference proteome</keyword>
<accession>A0A917DZT1</accession>
<proteinExistence type="predicted"/>
<name>A0A917DZT1_9BACT</name>
<dbReference type="Gene3D" id="2.40.50.1020">
    <property type="entry name" value="LytTr DNA-binding domain"/>
    <property type="match status" value="1"/>
</dbReference>
<dbReference type="InterPro" id="IPR046947">
    <property type="entry name" value="LytR-like"/>
</dbReference>
<dbReference type="RefSeq" id="WP_188771321.1">
    <property type="nucleotide sequence ID" value="NZ_BMKK01000020.1"/>
</dbReference>
<dbReference type="EMBL" id="BMKK01000020">
    <property type="protein sequence ID" value="GGD82533.1"/>
    <property type="molecule type" value="Genomic_DNA"/>
</dbReference>
<evidence type="ECO:0000313" key="3">
    <source>
        <dbReference type="Proteomes" id="UP000609064"/>
    </source>
</evidence>
<dbReference type="Pfam" id="PF04397">
    <property type="entry name" value="LytTR"/>
    <property type="match status" value="1"/>
</dbReference>
<dbReference type="PROSITE" id="PS50930">
    <property type="entry name" value="HTH_LYTTR"/>
    <property type="match status" value="1"/>
</dbReference>
<feature type="domain" description="HTH LytTR-type" evidence="1">
    <location>
        <begin position="1"/>
        <end position="105"/>
    </location>
</feature>
<dbReference type="GO" id="GO:0003677">
    <property type="term" value="F:DNA binding"/>
    <property type="evidence" value="ECO:0007669"/>
    <property type="project" value="InterPro"/>
</dbReference>
<reference evidence="2" key="1">
    <citation type="journal article" date="2014" name="Int. J. Syst. Evol. Microbiol.">
        <title>Complete genome sequence of Corynebacterium casei LMG S-19264T (=DSM 44701T), isolated from a smear-ripened cheese.</title>
        <authorList>
            <consortium name="US DOE Joint Genome Institute (JGI-PGF)"/>
            <person name="Walter F."/>
            <person name="Albersmeier A."/>
            <person name="Kalinowski J."/>
            <person name="Ruckert C."/>
        </authorList>
    </citation>
    <scope>NUCLEOTIDE SEQUENCE</scope>
    <source>
        <strain evidence="2">CGMCC 1.15958</strain>
    </source>
</reference>
<comment type="caution">
    <text evidence="2">The sequence shown here is derived from an EMBL/GenBank/DDBJ whole genome shotgun (WGS) entry which is preliminary data.</text>
</comment>
<dbReference type="Proteomes" id="UP000609064">
    <property type="component" value="Unassembled WGS sequence"/>
</dbReference>
<evidence type="ECO:0000259" key="1">
    <source>
        <dbReference type="PROSITE" id="PS50930"/>
    </source>
</evidence>
<gene>
    <name evidence="2" type="ORF">GCM10011514_53240</name>
</gene>
<dbReference type="SMART" id="SM00850">
    <property type="entry name" value="LytTR"/>
    <property type="match status" value="1"/>
</dbReference>
<dbReference type="AlphaFoldDB" id="A0A917DZT1"/>
<organism evidence="2 3">
    <name type="scientific">Emticicia aquatilis</name>
    <dbReference type="NCBI Taxonomy" id="1537369"/>
    <lineage>
        <taxon>Bacteria</taxon>
        <taxon>Pseudomonadati</taxon>
        <taxon>Bacteroidota</taxon>
        <taxon>Cytophagia</taxon>
        <taxon>Cytophagales</taxon>
        <taxon>Leadbetterellaceae</taxon>
        <taxon>Emticicia</taxon>
    </lineage>
</organism>
<sequence>MKTLYLTRRQQIEVNDIMYLQSESNYTLIHTINQAKTVASQTLHIIHSSINYDNFVRISRSYILNIEHISAYSLENNKLTLKLSNGEKFTASRRRVKNCLDQIEIAQKRNSLDS</sequence>
<reference evidence="2" key="2">
    <citation type="submission" date="2020-09" db="EMBL/GenBank/DDBJ databases">
        <authorList>
            <person name="Sun Q."/>
            <person name="Zhou Y."/>
        </authorList>
    </citation>
    <scope>NUCLEOTIDE SEQUENCE</scope>
    <source>
        <strain evidence="2">CGMCC 1.15958</strain>
    </source>
</reference>
<evidence type="ECO:0000313" key="2">
    <source>
        <dbReference type="EMBL" id="GGD82533.1"/>
    </source>
</evidence>
<dbReference type="GO" id="GO:0000156">
    <property type="term" value="F:phosphorelay response regulator activity"/>
    <property type="evidence" value="ECO:0007669"/>
    <property type="project" value="InterPro"/>
</dbReference>